<dbReference type="Proteomes" id="UP000887581">
    <property type="component" value="Unplaced"/>
</dbReference>
<proteinExistence type="predicted"/>
<evidence type="ECO:0000313" key="3">
    <source>
        <dbReference type="WBParaSite" id="sdigi.contig106.g4445.t1"/>
    </source>
</evidence>
<reference evidence="3" key="1">
    <citation type="submission" date="2022-11" db="UniProtKB">
        <authorList>
            <consortium name="WormBaseParasite"/>
        </authorList>
    </citation>
    <scope>IDENTIFICATION</scope>
</reference>
<organism evidence="2 3">
    <name type="scientific">Setaria digitata</name>
    <dbReference type="NCBI Taxonomy" id="48799"/>
    <lineage>
        <taxon>Eukaryota</taxon>
        <taxon>Metazoa</taxon>
        <taxon>Ecdysozoa</taxon>
        <taxon>Nematoda</taxon>
        <taxon>Chromadorea</taxon>
        <taxon>Rhabditida</taxon>
        <taxon>Spirurina</taxon>
        <taxon>Spiruromorpha</taxon>
        <taxon>Filarioidea</taxon>
        <taxon>Setariidae</taxon>
        <taxon>Setaria</taxon>
    </lineage>
</organism>
<name>A0A915PGK9_9BILA</name>
<evidence type="ECO:0000256" key="1">
    <source>
        <dbReference type="SAM" id="MobiDB-lite"/>
    </source>
</evidence>
<accession>A0A915PGK9</accession>
<dbReference type="WBParaSite" id="sdigi.contig106.g4445.t1">
    <property type="protein sequence ID" value="sdigi.contig106.g4445.t1"/>
    <property type="gene ID" value="sdigi.contig106.g4445"/>
</dbReference>
<protein>
    <submittedName>
        <fullName evidence="3">Uncharacterized protein</fullName>
    </submittedName>
</protein>
<evidence type="ECO:0000313" key="2">
    <source>
        <dbReference type="Proteomes" id="UP000887581"/>
    </source>
</evidence>
<dbReference type="AlphaFoldDB" id="A0A915PGK9"/>
<sequence length="36" mass="3720">MGCRDWGQSLLGSEPGPSPSDRSCLLIAQTQLGTTG</sequence>
<feature type="region of interest" description="Disordered" evidence="1">
    <location>
        <begin position="1"/>
        <end position="24"/>
    </location>
</feature>
<keyword evidence="2" id="KW-1185">Reference proteome</keyword>